<sequence>EAAAVTGIVLKTCSKCGPPPPPLFNANRPFSFILVHTTGSDLRNPIVLFEGSALEVYKTGIRITFYSLGLPQQTTKFNANHPFFYHVLPKHGSETLFAGLMSKPTLQSISKVTDENYLVYAQNKAHNSRS</sequence>
<dbReference type="SUPFAM" id="SSF56574">
    <property type="entry name" value="Serpins"/>
    <property type="match status" value="2"/>
</dbReference>
<accession>A0A0A9WE51</accession>
<protein>
    <submittedName>
        <fullName evidence="1">Putative non-inhibitory serpin-Z9</fullName>
    </submittedName>
</protein>
<dbReference type="EMBL" id="GBHO01036867">
    <property type="protein sequence ID" value="JAG06737.1"/>
    <property type="molecule type" value="Transcribed_RNA"/>
</dbReference>
<reference evidence="1" key="1">
    <citation type="journal article" date="2014" name="PLoS ONE">
        <title>Transcriptome-Based Identification of ABC Transporters in the Western Tarnished Plant Bug Lygus hesperus.</title>
        <authorList>
            <person name="Hull J.J."/>
            <person name="Chaney K."/>
            <person name="Geib S.M."/>
            <person name="Fabrick J.A."/>
            <person name="Brent C.S."/>
            <person name="Walsh D."/>
            <person name="Lavine L.C."/>
        </authorList>
    </citation>
    <scope>NUCLEOTIDE SEQUENCE</scope>
</reference>
<dbReference type="InterPro" id="IPR036186">
    <property type="entry name" value="Serpin_sf"/>
</dbReference>
<evidence type="ECO:0000313" key="2">
    <source>
        <dbReference type="EMBL" id="JAG06738.1"/>
    </source>
</evidence>
<dbReference type="EMBL" id="GBHO01036866">
    <property type="protein sequence ID" value="JAG06738.1"/>
    <property type="molecule type" value="Transcribed_RNA"/>
</dbReference>
<dbReference type="AlphaFoldDB" id="A0A0A9WE51"/>
<dbReference type="Gene3D" id="2.30.39.10">
    <property type="entry name" value="Alpha-1-antitrypsin, domain 1"/>
    <property type="match status" value="1"/>
</dbReference>
<dbReference type="InterPro" id="IPR042185">
    <property type="entry name" value="Serpin_sf_2"/>
</dbReference>
<name>A0A0A9WE51_LYGHE</name>
<proteinExistence type="predicted"/>
<evidence type="ECO:0000313" key="1">
    <source>
        <dbReference type="EMBL" id="JAG06737.1"/>
    </source>
</evidence>
<reference evidence="1" key="2">
    <citation type="submission" date="2014-07" db="EMBL/GenBank/DDBJ databases">
        <authorList>
            <person name="Hull J."/>
        </authorList>
    </citation>
    <scope>NUCLEOTIDE SEQUENCE</scope>
</reference>
<feature type="non-terminal residue" evidence="1">
    <location>
        <position position="1"/>
    </location>
</feature>
<organism evidence="1">
    <name type="scientific">Lygus hesperus</name>
    <name type="common">Western plant bug</name>
    <dbReference type="NCBI Taxonomy" id="30085"/>
    <lineage>
        <taxon>Eukaryota</taxon>
        <taxon>Metazoa</taxon>
        <taxon>Ecdysozoa</taxon>
        <taxon>Arthropoda</taxon>
        <taxon>Hexapoda</taxon>
        <taxon>Insecta</taxon>
        <taxon>Pterygota</taxon>
        <taxon>Neoptera</taxon>
        <taxon>Paraneoptera</taxon>
        <taxon>Hemiptera</taxon>
        <taxon>Heteroptera</taxon>
        <taxon>Panheteroptera</taxon>
        <taxon>Cimicomorpha</taxon>
        <taxon>Miridae</taxon>
        <taxon>Mirini</taxon>
        <taxon>Lygus</taxon>
    </lineage>
</organism>
<gene>
    <name evidence="2" type="ORF">CM83_72430</name>
    <name evidence="1" type="ORF">CM83_72431</name>
</gene>